<evidence type="ECO:0000256" key="4">
    <source>
        <dbReference type="ARBA" id="ARBA00022729"/>
    </source>
</evidence>
<evidence type="ECO:0000256" key="2">
    <source>
        <dbReference type="ARBA" id="ARBA00008520"/>
    </source>
</evidence>
<sequence>MTNNKKLISIFMIMALVMGVIAGCSSSNNNNTGSNQSGNSNTDSGSESQTLRLSLFAGGYGEEVWNKTIDAFKQANPDVVVEVELSPTNSETLRINFLEGSPPDLYFANASHFDSYRLISEGLLTSLEDVLAVDAPVGDGKFGDMLIPSIIDGLRVNDELYLMPFDTLVFGQFYDQHLFDQNGWTAPENLEQFMQVGNEMIANHIAPFTYTGVYPVYFTWSVVPLIGSIGGPEILEKIENNVEGAWKDPAVIEAFERIKDLNDNGFIQKGVLSFDHTQAQMEFINRRAATVVSGTWIENEMEGNWPDDFELRFLGNPWNKPGESQYVSIAASVLGVPKDAKNPELAKEFIKFMFTDEIMQLWADEVGVLRPLENLDNYAAGLPESLLDAIQSLNSPNIATHVQLFTDKYPEVLKALGDGLNALIDGSITIDQLTDNLEAATKITRESE</sequence>
<name>A0A8J4M3Y3_9BACL</name>
<dbReference type="SUPFAM" id="SSF53850">
    <property type="entry name" value="Periplasmic binding protein-like II"/>
    <property type="match status" value="1"/>
</dbReference>
<keyword evidence="3" id="KW-0813">Transport</keyword>
<evidence type="ECO:0000256" key="3">
    <source>
        <dbReference type="ARBA" id="ARBA00022448"/>
    </source>
</evidence>
<dbReference type="GO" id="GO:0030313">
    <property type="term" value="C:cell envelope"/>
    <property type="evidence" value="ECO:0007669"/>
    <property type="project" value="UniProtKB-SubCell"/>
</dbReference>
<feature type="signal peptide" evidence="5">
    <location>
        <begin position="1"/>
        <end position="22"/>
    </location>
</feature>
<dbReference type="PANTHER" id="PTHR43649">
    <property type="entry name" value="ARABINOSE-BINDING PROTEIN-RELATED"/>
    <property type="match status" value="1"/>
</dbReference>
<dbReference type="Pfam" id="PF01547">
    <property type="entry name" value="SBP_bac_1"/>
    <property type="match status" value="1"/>
</dbReference>
<dbReference type="EMBL" id="BOVK01000051">
    <property type="protein sequence ID" value="GIQ70550.1"/>
    <property type="molecule type" value="Genomic_DNA"/>
</dbReference>
<dbReference type="InterPro" id="IPR050490">
    <property type="entry name" value="Bact_solute-bd_prot1"/>
</dbReference>
<comment type="subcellular location">
    <subcellularLocation>
        <location evidence="1">Cell envelope</location>
    </subcellularLocation>
</comment>
<dbReference type="Gene3D" id="3.40.190.10">
    <property type="entry name" value="Periplasmic binding protein-like II"/>
    <property type="match status" value="1"/>
</dbReference>
<protein>
    <submittedName>
        <fullName evidence="6">Carbohydrate ABC transporter, N-acetylglucosamine/diacetylchitobiose-binding protein</fullName>
    </submittedName>
</protein>
<evidence type="ECO:0000313" key="7">
    <source>
        <dbReference type="Proteomes" id="UP000677918"/>
    </source>
</evidence>
<dbReference type="PANTHER" id="PTHR43649:SF31">
    <property type="entry name" value="SN-GLYCEROL-3-PHOSPHATE-BINDING PERIPLASMIC PROTEIN UGPB"/>
    <property type="match status" value="1"/>
</dbReference>
<dbReference type="InterPro" id="IPR006059">
    <property type="entry name" value="SBP"/>
</dbReference>
<dbReference type="AlphaFoldDB" id="A0A8J4M3Y3"/>
<organism evidence="6 7">
    <name type="scientific">Xylanibacillus composti</name>
    <dbReference type="NCBI Taxonomy" id="1572762"/>
    <lineage>
        <taxon>Bacteria</taxon>
        <taxon>Bacillati</taxon>
        <taxon>Bacillota</taxon>
        <taxon>Bacilli</taxon>
        <taxon>Bacillales</taxon>
        <taxon>Paenibacillaceae</taxon>
        <taxon>Xylanibacillus</taxon>
    </lineage>
</organism>
<dbReference type="Proteomes" id="UP000677918">
    <property type="component" value="Unassembled WGS sequence"/>
</dbReference>
<keyword evidence="7" id="KW-1185">Reference proteome</keyword>
<evidence type="ECO:0000313" key="6">
    <source>
        <dbReference type="EMBL" id="GIQ70550.1"/>
    </source>
</evidence>
<keyword evidence="4 5" id="KW-0732">Signal</keyword>
<reference evidence="6" key="1">
    <citation type="submission" date="2021-04" db="EMBL/GenBank/DDBJ databases">
        <title>Draft genome sequence of Xylanibacillus composti strain K13.</title>
        <authorList>
            <person name="Uke A."/>
            <person name="Chhe C."/>
            <person name="Baramee S."/>
            <person name="Kosugi A."/>
        </authorList>
    </citation>
    <scope>NUCLEOTIDE SEQUENCE</scope>
    <source>
        <strain evidence="6">K13</strain>
    </source>
</reference>
<dbReference type="PROSITE" id="PS51257">
    <property type="entry name" value="PROKAR_LIPOPROTEIN"/>
    <property type="match status" value="1"/>
</dbReference>
<dbReference type="RefSeq" id="WP_213413370.1">
    <property type="nucleotide sequence ID" value="NZ_BOVK01000051.1"/>
</dbReference>
<feature type="chain" id="PRO_5039138900" evidence="5">
    <location>
        <begin position="23"/>
        <end position="448"/>
    </location>
</feature>
<gene>
    <name evidence="6" type="ORF">XYCOK13_33740</name>
</gene>
<evidence type="ECO:0000256" key="5">
    <source>
        <dbReference type="SAM" id="SignalP"/>
    </source>
</evidence>
<comment type="similarity">
    <text evidence="2">Belongs to the bacterial solute-binding protein 1 family.</text>
</comment>
<evidence type="ECO:0000256" key="1">
    <source>
        <dbReference type="ARBA" id="ARBA00004196"/>
    </source>
</evidence>
<accession>A0A8J4M3Y3</accession>
<proteinExistence type="inferred from homology"/>
<comment type="caution">
    <text evidence="6">The sequence shown here is derived from an EMBL/GenBank/DDBJ whole genome shotgun (WGS) entry which is preliminary data.</text>
</comment>